<keyword evidence="5" id="KW-1185">Reference proteome</keyword>
<keyword evidence="2" id="KW-0812">Transmembrane</keyword>
<evidence type="ECO:0000313" key="4">
    <source>
        <dbReference type="EMBL" id="RKH64957.1"/>
    </source>
</evidence>
<dbReference type="CDD" id="cd00077">
    <property type="entry name" value="HDc"/>
    <property type="match status" value="1"/>
</dbReference>
<dbReference type="AlphaFoldDB" id="A0A3A8Q8F7"/>
<feature type="transmembrane region" description="Helical" evidence="2">
    <location>
        <begin position="370"/>
        <end position="391"/>
    </location>
</feature>
<feature type="transmembrane region" description="Helical" evidence="2">
    <location>
        <begin position="33"/>
        <end position="55"/>
    </location>
</feature>
<proteinExistence type="predicted"/>
<feature type="transmembrane region" description="Helical" evidence="2">
    <location>
        <begin position="503"/>
        <end position="523"/>
    </location>
</feature>
<dbReference type="InterPro" id="IPR011624">
    <property type="entry name" value="Metal-dep_PHydrolase_7TM_extra"/>
</dbReference>
<dbReference type="SMART" id="SM00471">
    <property type="entry name" value="HDc"/>
    <property type="match status" value="1"/>
</dbReference>
<dbReference type="Pfam" id="PF07697">
    <property type="entry name" value="7TMR-HDED"/>
    <property type="match status" value="1"/>
</dbReference>
<evidence type="ECO:0000256" key="1">
    <source>
        <dbReference type="SAM" id="MobiDB-lite"/>
    </source>
</evidence>
<dbReference type="Pfam" id="PF01966">
    <property type="entry name" value="HD"/>
    <property type="match status" value="1"/>
</dbReference>
<feature type="transmembrane region" description="Helical" evidence="2">
    <location>
        <begin position="403"/>
        <end position="421"/>
    </location>
</feature>
<evidence type="ECO:0000313" key="5">
    <source>
        <dbReference type="Proteomes" id="UP000282656"/>
    </source>
</evidence>
<dbReference type="Gene3D" id="1.10.3210.10">
    <property type="entry name" value="Hypothetical protein af1432"/>
    <property type="match status" value="1"/>
</dbReference>
<organism evidence="4 5">
    <name type="scientific">Corallococcus interemptor</name>
    <dbReference type="NCBI Taxonomy" id="2316720"/>
    <lineage>
        <taxon>Bacteria</taxon>
        <taxon>Pseudomonadati</taxon>
        <taxon>Myxococcota</taxon>
        <taxon>Myxococcia</taxon>
        <taxon>Myxococcales</taxon>
        <taxon>Cystobacterineae</taxon>
        <taxon>Myxococcaceae</taxon>
        <taxon>Corallococcus</taxon>
    </lineage>
</organism>
<dbReference type="PANTHER" id="PTHR36442">
    <property type="entry name" value="CYCLIC-DI-AMP PHOSPHODIESTERASE PGPH"/>
    <property type="match status" value="1"/>
</dbReference>
<accession>A0A3A8Q8F7</accession>
<dbReference type="RefSeq" id="WP_121770872.1">
    <property type="nucleotide sequence ID" value="NZ_RAWM01000077.1"/>
</dbReference>
<evidence type="ECO:0000256" key="2">
    <source>
        <dbReference type="SAM" id="Phobius"/>
    </source>
</evidence>
<sequence length="837" mass="90859">MADPESPTPGPSPLDALAARLGLGRRGDWGRRVVQALLLLVVSVGAGFVISPGLYSQQIPALTAEALGKPFRANSPAGFKAARDYDIVHQAMTEQRRREARSAVRPVYDLNPAVVGNLRASVRAAFAGARAHLEEEKEARAEETPPEEGQSKRRKPTPLTPEALERQRRDREEMQAQFQEQLFGQRDAGFEPEDFQAIIANGFSEEAETATLVLLDRAYRADGGPVYVAGSREELVREAPQGLTVRDVQHKNEEMLAAGASQVVDMREAHQEMDRFASVPGNVLPDAPAVQRRAVLRIAKRLVRPSLTINIAETDLRRRLAGDAVKDAVIAIKKGQRVIGDGELVNETHLVMLRGMRAQTDRLDLLQLQVGGTGLVALLVVAFYGFCRAAFRRFRPTRKDGMLLGLLLVGLLGLLQVWVSIADAVQDRYTALPIEAFYYAFPVAAGAMLVRFILTQELALFFAMVFACLAGVMLGNSLAFGIYTLVGSLVAADRIVKAKDRVGIFRAGLVTGVANLIAVLFLFLVEGKGLAGDTLITAVCAFFGTALAVPVMVMALTPLIEATFGYASDIKLLELANLNHPALKELIVQAPGTYHHSIIIGTLVENAAETIGANPLLARSCAYYHDIGKGRNPLYFGENQKGENRHDGLAPAMSAVIIKRHVTEGLEMARQYRLPKLVADAIPQHHGTRTVGFFFHKALKEQEGKEGAPPIDESIYRYPGPKPQFREAALVMIADAVEASTRSMPDPTSQKLQAQVQKIINIIFSEGQLDECDLTLKDLNLIAQSFLHTLEGIYHTRPVYPAGAMGGGKAGGAPLMMAPAPAKSDTKDTKVRTAGMS</sequence>
<dbReference type="OrthoDB" id="9806952at2"/>
<dbReference type="Pfam" id="PF07698">
    <property type="entry name" value="7TM-7TMR_HD"/>
    <property type="match status" value="1"/>
</dbReference>
<comment type="caution">
    <text evidence="4">The sequence shown here is derived from an EMBL/GenBank/DDBJ whole genome shotgun (WGS) entry which is preliminary data.</text>
</comment>
<feature type="compositionally biased region" description="Basic and acidic residues" evidence="1">
    <location>
        <begin position="133"/>
        <end position="143"/>
    </location>
</feature>
<dbReference type="Proteomes" id="UP000282656">
    <property type="component" value="Unassembled WGS sequence"/>
</dbReference>
<feature type="transmembrane region" description="Helical" evidence="2">
    <location>
        <begin position="436"/>
        <end position="454"/>
    </location>
</feature>
<name>A0A3A8Q8F7_9BACT</name>
<feature type="region of interest" description="Disordered" evidence="1">
    <location>
        <begin position="818"/>
        <end position="837"/>
    </location>
</feature>
<feature type="region of interest" description="Disordered" evidence="1">
    <location>
        <begin position="133"/>
        <end position="171"/>
    </location>
</feature>
<reference evidence="5" key="1">
    <citation type="submission" date="2018-09" db="EMBL/GenBank/DDBJ databases">
        <authorList>
            <person name="Livingstone P.G."/>
            <person name="Whitworth D.E."/>
        </authorList>
    </citation>
    <scope>NUCLEOTIDE SEQUENCE [LARGE SCALE GENOMIC DNA]</scope>
    <source>
        <strain evidence="5">AB047A</strain>
    </source>
</reference>
<dbReference type="NCBIfam" id="TIGR00277">
    <property type="entry name" value="HDIG"/>
    <property type="match status" value="1"/>
</dbReference>
<keyword evidence="2" id="KW-1133">Transmembrane helix</keyword>
<dbReference type="InterPro" id="IPR052722">
    <property type="entry name" value="PgpH_phosphodiesterase"/>
</dbReference>
<dbReference type="InterPro" id="IPR011621">
    <property type="entry name" value="Metal-dep_PHydrolase_7TM_intra"/>
</dbReference>
<dbReference type="SUPFAM" id="SSF109604">
    <property type="entry name" value="HD-domain/PDEase-like"/>
    <property type="match status" value="1"/>
</dbReference>
<dbReference type="InterPro" id="IPR006674">
    <property type="entry name" value="HD_domain"/>
</dbReference>
<feature type="transmembrane region" description="Helical" evidence="2">
    <location>
        <begin position="535"/>
        <end position="556"/>
    </location>
</feature>
<feature type="transmembrane region" description="Helical" evidence="2">
    <location>
        <begin position="461"/>
        <end position="483"/>
    </location>
</feature>
<dbReference type="PANTHER" id="PTHR36442:SF1">
    <property type="entry name" value="CYCLIC-DI-AMP PHOSPHODIESTERASE PGPH"/>
    <property type="match status" value="1"/>
</dbReference>
<dbReference type="InterPro" id="IPR006675">
    <property type="entry name" value="HDIG_dom"/>
</dbReference>
<feature type="domain" description="HD/PDEase" evidence="3">
    <location>
        <begin position="589"/>
        <end position="749"/>
    </location>
</feature>
<dbReference type="InterPro" id="IPR003607">
    <property type="entry name" value="HD/PDEase_dom"/>
</dbReference>
<gene>
    <name evidence="4" type="ORF">D7X96_24770</name>
</gene>
<keyword evidence="2" id="KW-0472">Membrane</keyword>
<protein>
    <submittedName>
        <fullName evidence="4">HDIG domain-containing protein</fullName>
    </submittedName>
</protein>
<evidence type="ECO:0000259" key="3">
    <source>
        <dbReference type="SMART" id="SM00471"/>
    </source>
</evidence>
<dbReference type="EMBL" id="RAWM01000077">
    <property type="protein sequence ID" value="RKH64957.1"/>
    <property type="molecule type" value="Genomic_DNA"/>
</dbReference>